<dbReference type="Proteomes" id="UP000885847">
    <property type="component" value="Unassembled WGS sequence"/>
</dbReference>
<protein>
    <submittedName>
        <fullName evidence="3">Aldehyde dehydrogenase family protein</fullName>
    </submittedName>
</protein>
<dbReference type="InterPro" id="IPR016162">
    <property type="entry name" value="Ald_DH_N"/>
</dbReference>
<accession>A0A7C0ZDG9</accession>
<dbReference type="InterPro" id="IPR015590">
    <property type="entry name" value="Aldehyde_DH_dom"/>
</dbReference>
<sequence length="480" mass="51708">AQRILAEFTQEKIDTIVKAMRDAALENAERLAKMAIEETKLGVYEDKVTKNKFSTENVYQWIKDIKTVGFIREFPERKIYEIAEPMGTLMGITPVTNPTSTVIYKALIAIKARDTIVFAPHPKAVNCSKAAADILHEAAVKAGAPEGSILCMDIITKEGTNALMRDPNIDLILATGGSAMVKAAHSSGKPAIGVGPGNVPAYIERSADIRKAVSAILASKTFDNGTVCASEQNVIVDRVISPQVREAFREMGGYFLSPDEASKVEKVIFSSKGLPSPDIVGQSAQFIASKAGISVPPDTIVLIAEPGGVGPNFPLSKEKLSPVLAYFEVEDWQEGCQLCIKVLKTGGLGHTLVIHSQNEDVIREFALKKPAFRILVNTGGTQGAIGLTTGLEPSMTLGCGAMGGGITSDNVGPMHLMNIKRLAYPTMELEFKKRAVPDGRPAEEIAHLEHSRPIETEKTLTEAEIEAIVKKFLKERGLSS</sequence>
<dbReference type="Gene3D" id="3.40.309.10">
    <property type="entry name" value="Aldehyde Dehydrogenase, Chain A, domain 2"/>
    <property type="match status" value="1"/>
</dbReference>
<name>A0A7C0ZDG9_UNCW3</name>
<evidence type="ECO:0000256" key="1">
    <source>
        <dbReference type="ARBA" id="ARBA00023002"/>
    </source>
</evidence>
<dbReference type="CDD" id="cd07122">
    <property type="entry name" value="ALDH_F20_ACDH"/>
    <property type="match status" value="1"/>
</dbReference>
<dbReference type="Gene3D" id="3.40.605.10">
    <property type="entry name" value="Aldehyde Dehydrogenase, Chain A, domain 1"/>
    <property type="match status" value="1"/>
</dbReference>
<organism evidence="3">
    <name type="scientific">candidate division WOR-3 bacterium</name>
    <dbReference type="NCBI Taxonomy" id="2052148"/>
    <lineage>
        <taxon>Bacteria</taxon>
        <taxon>Bacteria division WOR-3</taxon>
    </lineage>
</organism>
<dbReference type="GO" id="GO:0016620">
    <property type="term" value="F:oxidoreductase activity, acting on the aldehyde or oxo group of donors, NAD or NADP as acceptor"/>
    <property type="evidence" value="ECO:0007669"/>
    <property type="project" value="InterPro"/>
</dbReference>
<reference evidence="3" key="1">
    <citation type="journal article" date="2020" name="mSystems">
        <title>Genome- and Community-Level Interaction Insights into Carbon Utilization and Element Cycling Functions of Hydrothermarchaeota in Hydrothermal Sediment.</title>
        <authorList>
            <person name="Zhou Z."/>
            <person name="Liu Y."/>
            <person name="Xu W."/>
            <person name="Pan J."/>
            <person name="Luo Z.H."/>
            <person name="Li M."/>
        </authorList>
    </citation>
    <scope>NUCLEOTIDE SEQUENCE [LARGE SCALE GENOMIC DNA]</scope>
    <source>
        <strain evidence="3">HyVt-102</strain>
    </source>
</reference>
<feature type="non-terminal residue" evidence="3">
    <location>
        <position position="1"/>
    </location>
</feature>
<gene>
    <name evidence="3" type="ORF">ENF18_07670</name>
</gene>
<dbReference type="Pfam" id="PF00171">
    <property type="entry name" value="Aldedh"/>
    <property type="match status" value="1"/>
</dbReference>
<dbReference type="InterPro" id="IPR016163">
    <property type="entry name" value="Ald_DH_C"/>
</dbReference>
<comment type="caution">
    <text evidence="3">The sequence shown here is derived from an EMBL/GenBank/DDBJ whole genome shotgun (WGS) entry which is preliminary data.</text>
</comment>
<dbReference type="SUPFAM" id="SSF53720">
    <property type="entry name" value="ALDH-like"/>
    <property type="match status" value="1"/>
</dbReference>
<evidence type="ECO:0000259" key="2">
    <source>
        <dbReference type="Pfam" id="PF00171"/>
    </source>
</evidence>
<keyword evidence="1" id="KW-0560">Oxidoreductase</keyword>
<evidence type="ECO:0000313" key="3">
    <source>
        <dbReference type="EMBL" id="HDI83651.1"/>
    </source>
</evidence>
<dbReference type="AlphaFoldDB" id="A0A7C0ZDG9"/>
<dbReference type="InterPro" id="IPR016161">
    <property type="entry name" value="Ald_DH/histidinol_DH"/>
</dbReference>
<proteinExistence type="predicted"/>
<dbReference type="PANTHER" id="PTHR11699">
    <property type="entry name" value="ALDEHYDE DEHYDROGENASE-RELATED"/>
    <property type="match status" value="1"/>
</dbReference>
<feature type="domain" description="Aldehyde dehydrogenase" evidence="2">
    <location>
        <begin position="2"/>
        <end position="250"/>
    </location>
</feature>
<dbReference type="EMBL" id="DQWE01000362">
    <property type="protein sequence ID" value="HDI83651.1"/>
    <property type="molecule type" value="Genomic_DNA"/>
</dbReference>